<dbReference type="InterPro" id="IPR022709">
    <property type="entry name" value="SCAI"/>
</dbReference>
<dbReference type="PANTHER" id="PTHR21243">
    <property type="entry name" value="PROTEIN SCAI"/>
    <property type="match status" value="1"/>
</dbReference>
<keyword evidence="2" id="KW-1185">Reference proteome</keyword>
<evidence type="ECO:0000313" key="1">
    <source>
        <dbReference type="EMBL" id="TPX75168.1"/>
    </source>
</evidence>
<dbReference type="STRING" id="246404.A0A507FIG1"/>
<dbReference type="GO" id="GO:0003714">
    <property type="term" value="F:transcription corepressor activity"/>
    <property type="evidence" value="ECO:0007669"/>
    <property type="project" value="InterPro"/>
</dbReference>
<dbReference type="Pfam" id="PF12070">
    <property type="entry name" value="SCAI"/>
    <property type="match status" value="1"/>
</dbReference>
<accession>A0A507FIG1</accession>
<dbReference type="EMBL" id="QEAP01000092">
    <property type="protein sequence ID" value="TPX75168.1"/>
    <property type="molecule type" value="Genomic_DNA"/>
</dbReference>
<evidence type="ECO:0008006" key="3">
    <source>
        <dbReference type="Google" id="ProtNLM"/>
    </source>
</evidence>
<organism evidence="1 2">
    <name type="scientific">Chytriomyces confervae</name>
    <dbReference type="NCBI Taxonomy" id="246404"/>
    <lineage>
        <taxon>Eukaryota</taxon>
        <taxon>Fungi</taxon>
        <taxon>Fungi incertae sedis</taxon>
        <taxon>Chytridiomycota</taxon>
        <taxon>Chytridiomycota incertae sedis</taxon>
        <taxon>Chytridiomycetes</taxon>
        <taxon>Chytridiales</taxon>
        <taxon>Chytriomycetaceae</taxon>
        <taxon>Chytriomyces</taxon>
    </lineage>
</organism>
<dbReference type="OrthoDB" id="525027at2759"/>
<name>A0A507FIG1_9FUNG</name>
<protein>
    <recommendedName>
        <fullName evidence="3">Protein SCAI</fullName>
    </recommendedName>
</protein>
<sequence>MSESTKMEAEPTPVQTEAPAGPIAAVSAVPVAHSNAKIVEEFQYLLEKSQQLFAGLRDLPPTGKNWQPYFQRTFEVYTKLWKFQQTHRLVLENKDLYGLKRYEIGEIASKIGQLYYHYYLRTSETNYLYESYVFYEAIRERQYFRDVLDAKNPPLMIKKLRYYARFIVVCLLLNSNETIKKLMEELTGLIDEYTKTFKPSDGGEWNVVLSEITTFLEAEKRLTPVNPEDPSAHIIPPQSRLPLSKHTPLVVPGADGAPPQPKLKLQEAILVGNYANQIKFSELTLDMYRMLQSLEREPSVSGKGGAMAPPQHDAMAVDGEAGGAGDEKGVSSKRSNPHKYLLYRPTLAQLTLYIATAFKDINENSALLLYLSADGSKRQGAETSGYNGGVATAVNYSRSKPDKTDADQTNLIHSLHPGDLVPFMRKPLFVVIDSTNSAAFKSTPHVFNQAFVCLMSPVEYPSTLKDTSPIGSLFTLFLNSPIKGFAFINDIPDTQVDTWSKCYPIFTQMEKMISDAFDASTTLDKSFKRFLQDDFLRQILVRFAVCSGLLCSHVGFKEAKYLPCSEPALPSASYLTPEVITKFQELVGVANVAQSYNFTADAVQ</sequence>
<proteinExistence type="predicted"/>
<evidence type="ECO:0000313" key="2">
    <source>
        <dbReference type="Proteomes" id="UP000320333"/>
    </source>
</evidence>
<gene>
    <name evidence="1" type="ORF">CcCBS67573_g03560</name>
</gene>
<dbReference type="GO" id="GO:0006351">
    <property type="term" value="P:DNA-templated transcription"/>
    <property type="evidence" value="ECO:0007669"/>
    <property type="project" value="InterPro"/>
</dbReference>
<dbReference type="AlphaFoldDB" id="A0A507FIG1"/>
<reference evidence="1 2" key="1">
    <citation type="journal article" date="2019" name="Sci. Rep.">
        <title>Comparative genomics of chytrid fungi reveal insights into the obligate biotrophic and pathogenic lifestyle of Synchytrium endobioticum.</title>
        <authorList>
            <person name="van de Vossenberg B.T.L.H."/>
            <person name="Warris S."/>
            <person name="Nguyen H.D.T."/>
            <person name="van Gent-Pelzer M.P.E."/>
            <person name="Joly D.L."/>
            <person name="van de Geest H.C."/>
            <person name="Bonants P.J.M."/>
            <person name="Smith D.S."/>
            <person name="Levesque C.A."/>
            <person name="van der Lee T.A.J."/>
        </authorList>
    </citation>
    <scope>NUCLEOTIDE SEQUENCE [LARGE SCALE GENOMIC DNA]</scope>
    <source>
        <strain evidence="1 2">CBS 675.73</strain>
    </source>
</reference>
<dbReference type="Proteomes" id="UP000320333">
    <property type="component" value="Unassembled WGS sequence"/>
</dbReference>
<comment type="caution">
    <text evidence="1">The sequence shown here is derived from an EMBL/GenBank/DDBJ whole genome shotgun (WGS) entry which is preliminary data.</text>
</comment>